<dbReference type="PANTHER" id="PTHR30069">
    <property type="entry name" value="TONB-DEPENDENT OUTER MEMBRANE RECEPTOR"/>
    <property type="match status" value="1"/>
</dbReference>
<comment type="caution">
    <text evidence="8">The sequence shown here is derived from an EMBL/GenBank/DDBJ whole genome shotgun (WGS) entry which is preliminary data.</text>
</comment>
<keyword evidence="2" id="KW-0813">Transport</keyword>
<keyword evidence="3" id="KW-1134">Transmembrane beta strand</keyword>
<keyword evidence="9" id="KW-1185">Reference proteome</keyword>
<accession>A0ABU5MV08</accession>
<dbReference type="PANTHER" id="PTHR30069:SF29">
    <property type="entry name" value="HEMOGLOBIN AND HEMOGLOBIN-HAPTOGLOBIN-BINDING PROTEIN 1-RELATED"/>
    <property type="match status" value="1"/>
</dbReference>
<name>A0ABU5MV08_9BACT</name>
<evidence type="ECO:0000256" key="4">
    <source>
        <dbReference type="ARBA" id="ARBA00022692"/>
    </source>
</evidence>
<organism evidence="8 9">
    <name type="scientific">Pontiella agarivorans</name>
    <dbReference type="NCBI Taxonomy" id="3038953"/>
    <lineage>
        <taxon>Bacteria</taxon>
        <taxon>Pseudomonadati</taxon>
        <taxon>Kiritimatiellota</taxon>
        <taxon>Kiritimatiellia</taxon>
        <taxon>Kiritimatiellales</taxon>
        <taxon>Pontiellaceae</taxon>
        <taxon>Pontiella</taxon>
    </lineage>
</organism>
<dbReference type="InterPro" id="IPR039426">
    <property type="entry name" value="TonB-dep_rcpt-like"/>
</dbReference>
<evidence type="ECO:0000313" key="8">
    <source>
        <dbReference type="EMBL" id="MDZ8118056.1"/>
    </source>
</evidence>
<keyword evidence="5" id="KW-0732">Signal</keyword>
<gene>
    <name evidence="8" type="ORF">P9H32_05390</name>
</gene>
<reference evidence="8 9" key="1">
    <citation type="journal article" date="2024" name="Appl. Environ. Microbiol.">
        <title>Pontiella agarivorans sp. nov., a novel marine anaerobic bacterium capable of degrading macroalgal polysaccharides and fixing nitrogen.</title>
        <authorList>
            <person name="Liu N."/>
            <person name="Kivenson V."/>
            <person name="Peng X."/>
            <person name="Cui Z."/>
            <person name="Lankiewicz T.S."/>
            <person name="Gosselin K.M."/>
            <person name="English C.J."/>
            <person name="Blair E.M."/>
            <person name="O'Malley M.A."/>
            <person name="Valentine D.L."/>
        </authorList>
    </citation>
    <scope>NUCLEOTIDE SEQUENCE [LARGE SCALE GENOMIC DNA]</scope>
    <source>
        <strain evidence="8 9">NLcol2</strain>
    </source>
</reference>
<sequence>MSIVSASAVSVLAQDGVNTRQAWQVLDTEPEVLVNAQGLAQRNLSIRGGSYTGSGLSINGLRLKSPYSAHWNAEFPILGNLLSVPTVGTGIDNASGHLVGTADFSTRPLGDARQVYAGLGTKEHYAGGIYASSENVGGYFDWEKARRIDSPENDLERSAGGAVFRIATEEWNIDLIAAGQSKDYGAYGYYGQTNDVSHLLDDTLLYAGATRGDTDDAFVRISAFYRDMRDQVLDVSTPDYTDIFSRNFAAAAEGRTMEIQHLALYVRGDLEYERVSGSIPDDDRTRGSLLFLPEARFERFTVKAGVNSVFQTAESTDFLPIAGIDWFLTDNGVVSLSYTETEQQPDFQTLENNPLLEQQHSKNTELGFKQYLSENSDWKIGAFFRTLENASDWIGGTATDLGRLNISGLDAAFSYYPNEQLRLSVYYQWVYKDNKIEDGLYETDYPEHLLNLSAYWHFLEQFSVQFSQTTRLQTENSVRTGDDFGALATLGLHYSPSFAQNARLSFLVDNLWGSNFQSIPGLKSRPTTVFTGLSVNW</sequence>
<evidence type="ECO:0000256" key="6">
    <source>
        <dbReference type="ARBA" id="ARBA00023136"/>
    </source>
</evidence>
<dbReference type="InterPro" id="IPR036942">
    <property type="entry name" value="Beta-barrel_TonB_sf"/>
</dbReference>
<evidence type="ECO:0000256" key="3">
    <source>
        <dbReference type="ARBA" id="ARBA00022452"/>
    </source>
</evidence>
<dbReference type="Gene3D" id="2.40.170.20">
    <property type="entry name" value="TonB-dependent receptor, beta-barrel domain"/>
    <property type="match status" value="1"/>
</dbReference>
<keyword evidence="6" id="KW-0472">Membrane</keyword>
<evidence type="ECO:0000313" key="9">
    <source>
        <dbReference type="Proteomes" id="UP001290861"/>
    </source>
</evidence>
<evidence type="ECO:0000256" key="1">
    <source>
        <dbReference type="ARBA" id="ARBA00004571"/>
    </source>
</evidence>
<evidence type="ECO:0000256" key="7">
    <source>
        <dbReference type="ARBA" id="ARBA00023237"/>
    </source>
</evidence>
<comment type="subcellular location">
    <subcellularLocation>
        <location evidence="1">Cell outer membrane</location>
        <topology evidence="1">Multi-pass membrane protein</topology>
    </subcellularLocation>
</comment>
<proteinExistence type="predicted"/>
<dbReference type="SUPFAM" id="SSF56935">
    <property type="entry name" value="Porins"/>
    <property type="match status" value="1"/>
</dbReference>
<protein>
    <recommendedName>
        <fullName evidence="10">TonB-dependent receptor</fullName>
    </recommendedName>
</protein>
<keyword evidence="4" id="KW-0812">Transmembrane</keyword>
<evidence type="ECO:0000256" key="5">
    <source>
        <dbReference type="ARBA" id="ARBA00022729"/>
    </source>
</evidence>
<dbReference type="Proteomes" id="UP001290861">
    <property type="component" value="Unassembled WGS sequence"/>
</dbReference>
<dbReference type="EMBL" id="JARVCO010000007">
    <property type="protein sequence ID" value="MDZ8118056.1"/>
    <property type="molecule type" value="Genomic_DNA"/>
</dbReference>
<keyword evidence="7" id="KW-0998">Cell outer membrane</keyword>
<evidence type="ECO:0008006" key="10">
    <source>
        <dbReference type="Google" id="ProtNLM"/>
    </source>
</evidence>
<evidence type="ECO:0000256" key="2">
    <source>
        <dbReference type="ARBA" id="ARBA00022448"/>
    </source>
</evidence>